<evidence type="ECO:0000256" key="1">
    <source>
        <dbReference type="ARBA" id="ARBA00006471"/>
    </source>
</evidence>
<keyword evidence="2 7" id="KW-0699">rRNA-binding</keyword>
<dbReference type="AlphaFoldDB" id="A0A399FYH8"/>
<dbReference type="SUPFAM" id="SSF56047">
    <property type="entry name" value="Ribosomal protein S8"/>
    <property type="match status" value="1"/>
</dbReference>
<sequence>MTDPVADMLTRVRNASREKRREVDMPSSKLKVEIARIFKEEGFIKEYRVLMAGSKKEILKDDRDVSGKYRVLRIFLRYGSRGEEMIGGIQRVSKPGRRIYVASNEIRRDHRMPILSTSQGIMSGFECRRKGIGGELLCRVW</sequence>
<dbReference type="InterPro" id="IPR000630">
    <property type="entry name" value="Ribosomal_uS8"/>
</dbReference>
<keyword evidence="5 7" id="KW-0687">Ribonucleoprotein</keyword>
<dbReference type="EMBL" id="NDHY01000005">
    <property type="protein sequence ID" value="RII00292.1"/>
    <property type="molecule type" value="Genomic_DNA"/>
</dbReference>
<proteinExistence type="inferred from homology"/>
<dbReference type="FunFam" id="3.30.1490.10:FF:000001">
    <property type="entry name" value="30S ribosomal protein S8"/>
    <property type="match status" value="1"/>
</dbReference>
<name>A0A399FYH8_UNCN2</name>
<dbReference type="Pfam" id="PF00410">
    <property type="entry name" value="Ribosomal_S8"/>
    <property type="match status" value="1"/>
</dbReference>
<dbReference type="GO" id="GO:0005737">
    <property type="term" value="C:cytoplasm"/>
    <property type="evidence" value="ECO:0007669"/>
    <property type="project" value="UniProtKB-ARBA"/>
</dbReference>
<dbReference type="PANTHER" id="PTHR11758">
    <property type="entry name" value="40S RIBOSOMAL PROTEIN S15A"/>
    <property type="match status" value="1"/>
</dbReference>
<accession>A0A399FYH8</accession>
<organism evidence="8 9">
    <name type="scientific">candidate division NPL-UPA2 bacterium Unc8</name>
    <dbReference type="NCBI Taxonomy" id="1980939"/>
    <lineage>
        <taxon>Bacteria</taxon>
    </lineage>
</organism>
<evidence type="ECO:0000256" key="2">
    <source>
        <dbReference type="ARBA" id="ARBA00022730"/>
    </source>
</evidence>
<dbReference type="Proteomes" id="UP000266287">
    <property type="component" value="Unassembled WGS sequence"/>
</dbReference>
<comment type="subunit">
    <text evidence="7">Part of the 30S ribosomal subunit. Contacts proteins S5 and S12.</text>
</comment>
<dbReference type="Gene3D" id="3.30.1490.10">
    <property type="match status" value="1"/>
</dbReference>
<evidence type="ECO:0000256" key="6">
    <source>
        <dbReference type="ARBA" id="ARBA00035258"/>
    </source>
</evidence>
<evidence type="ECO:0000313" key="8">
    <source>
        <dbReference type="EMBL" id="RII00292.1"/>
    </source>
</evidence>
<dbReference type="GO" id="GO:0003735">
    <property type="term" value="F:structural constituent of ribosome"/>
    <property type="evidence" value="ECO:0007669"/>
    <property type="project" value="InterPro"/>
</dbReference>
<evidence type="ECO:0000256" key="7">
    <source>
        <dbReference type="HAMAP-Rule" id="MF_01302"/>
    </source>
</evidence>
<evidence type="ECO:0000256" key="5">
    <source>
        <dbReference type="ARBA" id="ARBA00023274"/>
    </source>
</evidence>
<dbReference type="HAMAP" id="MF_01302_B">
    <property type="entry name" value="Ribosomal_uS8_B"/>
    <property type="match status" value="1"/>
</dbReference>
<protein>
    <recommendedName>
        <fullName evidence="6 7">Small ribosomal subunit protein uS8</fullName>
    </recommendedName>
</protein>
<evidence type="ECO:0000256" key="3">
    <source>
        <dbReference type="ARBA" id="ARBA00022884"/>
    </source>
</evidence>
<dbReference type="GO" id="GO:0005840">
    <property type="term" value="C:ribosome"/>
    <property type="evidence" value="ECO:0007669"/>
    <property type="project" value="UniProtKB-KW"/>
</dbReference>
<keyword evidence="3 7" id="KW-0694">RNA-binding</keyword>
<dbReference type="GO" id="GO:1990904">
    <property type="term" value="C:ribonucleoprotein complex"/>
    <property type="evidence" value="ECO:0007669"/>
    <property type="project" value="UniProtKB-KW"/>
</dbReference>
<evidence type="ECO:0000256" key="4">
    <source>
        <dbReference type="ARBA" id="ARBA00022980"/>
    </source>
</evidence>
<comment type="caution">
    <text evidence="8">The sequence shown here is derived from an EMBL/GenBank/DDBJ whole genome shotgun (WGS) entry which is preliminary data.</text>
</comment>
<dbReference type="GO" id="GO:0006412">
    <property type="term" value="P:translation"/>
    <property type="evidence" value="ECO:0007669"/>
    <property type="project" value="UniProtKB-UniRule"/>
</dbReference>
<dbReference type="FunFam" id="3.30.1370.30:FF:000002">
    <property type="entry name" value="30S ribosomal protein S8"/>
    <property type="match status" value="1"/>
</dbReference>
<comment type="similarity">
    <text evidence="1 7">Belongs to the universal ribosomal protein uS8 family.</text>
</comment>
<dbReference type="InterPro" id="IPR035987">
    <property type="entry name" value="Ribosomal_uS8_sf"/>
</dbReference>
<dbReference type="GO" id="GO:0019843">
    <property type="term" value="F:rRNA binding"/>
    <property type="evidence" value="ECO:0007669"/>
    <property type="project" value="UniProtKB-UniRule"/>
</dbReference>
<keyword evidence="4 7" id="KW-0689">Ribosomal protein</keyword>
<reference evidence="8 9" key="1">
    <citation type="submission" date="2018-08" db="EMBL/GenBank/DDBJ databases">
        <title>Draft genome of candidate division NPL-UPA2 bacterium Unc8 that adapted to ultra-basic serpentinizing groundwater.</title>
        <authorList>
            <person name="Ishii S."/>
            <person name="Suzuki S."/>
            <person name="Nealson K.H."/>
        </authorList>
    </citation>
    <scope>NUCLEOTIDE SEQUENCE [LARGE SCALE GENOMIC DNA]</scope>
    <source>
        <strain evidence="8">Unc8</strain>
    </source>
</reference>
<comment type="function">
    <text evidence="7">One of the primary rRNA binding proteins, it binds directly to 16S rRNA central domain where it helps coordinate assembly of the platform of the 30S subunit.</text>
</comment>
<gene>
    <name evidence="7" type="primary">rpsH</name>
    <name evidence="8" type="ORF">B9J77_03130</name>
</gene>
<evidence type="ECO:0000313" key="9">
    <source>
        <dbReference type="Proteomes" id="UP000266287"/>
    </source>
</evidence>
<dbReference type="Gene3D" id="3.30.1370.30">
    <property type="match status" value="1"/>
</dbReference>
<dbReference type="NCBIfam" id="NF001109">
    <property type="entry name" value="PRK00136.1"/>
    <property type="match status" value="1"/>
</dbReference>